<keyword evidence="1" id="KW-0732">Signal</keyword>
<dbReference type="EMBL" id="FWZX01000047">
    <property type="protein sequence ID" value="SMF82576.1"/>
    <property type="molecule type" value="Genomic_DNA"/>
</dbReference>
<dbReference type="Pfam" id="PF07007">
    <property type="entry name" value="LprI"/>
    <property type="match status" value="1"/>
</dbReference>
<gene>
    <name evidence="3" type="ORF">SAMN05428998_14712</name>
</gene>
<dbReference type="InterPro" id="IPR009739">
    <property type="entry name" value="LprI-like_N"/>
</dbReference>
<proteinExistence type="predicted"/>
<dbReference type="STRING" id="560819.SAMN05428998_14712"/>
<organism evidence="3 4">
    <name type="scientific">Tistlia consotensis USBA 355</name>
    <dbReference type="NCBI Taxonomy" id="560819"/>
    <lineage>
        <taxon>Bacteria</taxon>
        <taxon>Pseudomonadati</taxon>
        <taxon>Pseudomonadota</taxon>
        <taxon>Alphaproteobacteria</taxon>
        <taxon>Rhodospirillales</taxon>
        <taxon>Rhodovibrionaceae</taxon>
        <taxon>Tistlia</taxon>
    </lineage>
</organism>
<feature type="domain" description="Lysozyme inhibitor LprI-like N-terminal" evidence="2">
    <location>
        <begin position="260"/>
        <end position="312"/>
    </location>
</feature>
<dbReference type="Proteomes" id="UP000192917">
    <property type="component" value="Unassembled WGS sequence"/>
</dbReference>
<sequence length="340" mass="36558">MRRTIGLLFGLSLAALPLAARAYDWAEAAGDDPQFAASKAICRRLQGLEAPPADRPDAAMAAQLKDCSSETLYYGIGVPADPERARLCAFVEQQKDLGGLGGTAMLMTVYANGLGARRDLDLATAYACRIEGAPAESDGRVLHLQRLKAEGWDGHDFSFCDDITSGYAGGLCAVHAAAIEDAKRAQAAAGLTQGWSAAETRAFATLQKAKDAYISTSVDNEVDLSGTARVAFEVEQQQALEEQFLATLKQLEAGAAPHEAASYAAADQRLNLLWKQVMAAEDPFWGTVTKEGIRTAQRAWLRYRDAWVAFAAVRFPGIPADDLRALLTEQRSKLLEDFAG</sequence>
<evidence type="ECO:0000313" key="4">
    <source>
        <dbReference type="Proteomes" id="UP000192917"/>
    </source>
</evidence>
<protein>
    <recommendedName>
        <fullName evidence="2">Lysozyme inhibitor LprI-like N-terminal domain-containing protein</fullName>
    </recommendedName>
</protein>
<name>A0A1Y6CQ09_9PROT</name>
<dbReference type="RefSeq" id="WP_085126939.1">
    <property type="nucleotide sequence ID" value="NZ_FWZX01000047.1"/>
</dbReference>
<keyword evidence="4" id="KW-1185">Reference proteome</keyword>
<evidence type="ECO:0000256" key="1">
    <source>
        <dbReference type="SAM" id="SignalP"/>
    </source>
</evidence>
<evidence type="ECO:0000313" key="3">
    <source>
        <dbReference type="EMBL" id="SMF82576.1"/>
    </source>
</evidence>
<evidence type="ECO:0000259" key="2">
    <source>
        <dbReference type="Pfam" id="PF07007"/>
    </source>
</evidence>
<feature type="chain" id="PRO_5013051533" description="Lysozyme inhibitor LprI-like N-terminal domain-containing protein" evidence="1">
    <location>
        <begin position="23"/>
        <end position="340"/>
    </location>
</feature>
<accession>A0A1Y6CQ09</accession>
<dbReference type="AlphaFoldDB" id="A0A1Y6CQ09"/>
<dbReference type="Gene3D" id="1.20.1270.180">
    <property type="match status" value="1"/>
</dbReference>
<feature type="signal peptide" evidence="1">
    <location>
        <begin position="1"/>
        <end position="22"/>
    </location>
</feature>
<reference evidence="3 4" key="1">
    <citation type="submission" date="2017-04" db="EMBL/GenBank/DDBJ databases">
        <authorList>
            <person name="Afonso C.L."/>
            <person name="Miller P.J."/>
            <person name="Scott M.A."/>
            <person name="Spackman E."/>
            <person name="Goraichik I."/>
            <person name="Dimitrov K.M."/>
            <person name="Suarez D.L."/>
            <person name="Swayne D.E."/>
        </authorList>
    </citation>
    <scope>NUCLEOTIDE SEQUENCE [LARGE SCALE GENOMIC DNA]</scope>
    <source>
        <strain evidence="3 4">USBA 355</strain>
    </source>
</reference>